<dbReference type="PANTHER" id="PTHR13742:SF36">
    <property type="entry name" value="RETINOBLASTOMA-ASSOCIATED PROTEIN"/>
    <property type="match status" value="1"/>
</dbReference>
<evidence type="ECO:0000313" key="3">
    <source>
        <dbReference type="Proteomes" id="UP001163046"/>
    </source>
</evidence>
<sequence>MEAMLLAEEKRLSCSDFSALLNSEAFHVSLLACSLEVVMADKGSPWPTLTFPWILSILKLKAFDFFKVTESFILHEPLLGSNLIKHLNQIEEQVLESLAWTTGSPLLTAMEASYPHSDPASISSGQQQKKSQPLNLFLRKVNQLAYHRLTSLCNKLDVDEVVRGHMWTCLEQSLRLHWQLMKDRHLDQMLLCAVYAISKVVGKEIQFKQIVTSYKGLPFASAHVYRGAPGKEQDSIIGFYNKVYMVAMKSSILQFCTKQGEPAHSE</sequence>
<reference evidence="2" key="1">
    <citation type="submission" date="2023-01" db="EMBL/GenBank/DDBJ databases">
        <title>Genome assembly of the deep-sea coral Lophelia pertusa.</title>
        <authorList>
            <person name="Herrera S."/>
            <person name="Cordes E."/>
        </authorList>
    </citation>
    <scope>NUCLEOTIDE SEQUENCE</scope>
    <source>
        <strain evidence="2">USNM1676648</strain>
        <tissue evidence="2">Polyp</tissue>
    </source>
</reference>
<dbReference type="OrthoDB" id="844594at2759"/>
<protein>
    <submittedName>
        <fullName evidence="2">Retinoblastoma-associated protein</fullName>
    </submittedName>
</protein>
<dbReference type="SMART" id="SM01368">
    <property type="entry name" value="RB_A"/>
    <property type="match status" value="1"/>
</dbReference>
<evidence type="ECO:0000259" key="1">
    <source>
        <dbReference type="SMART" id="SM01368"/>
    </source>
</evidence>
<dbReference type="InterPro" id="IPR028309">
    <property type="entry name" value="RB_fam"/>
</dbReference>
<name>A0A9X0CWJ5_9CNID</name>
<dbReference type="PANTHER" id="PTHR13742">
    <property type="entry name" value="RETINOBLASTOMA-ASSOCIATED PROTEIN RB -RELATED"/>
    <property type="match status" value="1"/>
</dbReference>
<evidence type="ECO:0000313" key="2">
    <source>
        <dbReference type="EMBL" id="KAJ7376993.1"/>
    </source>
</evidence>
<dbReference type="InterPro" id="IPR002719">
    <property type="entry name" value="RB_B"/>
</dbReference>
<gene>
    <name evidence="2" type="primary">RB1_2</name>
    <name evidence="2" type="ORF">OS493_031265</name>
</gene>
<organism evidence="2 3">
    <name type="scientific">Desmophyllum pertusum</name>
    <dbReference type="NCBI Taxonomy" id="174260"/>
    <lineage>
        <taxon>Eukaryota</taxon>
        <taxon>Metazoa</taxon>
        <taxon>Cnidaria</taxon>
        <taxon>Anthozoa</taxon>
        <taxon>Hexacorallia</taxon>
        <taxon>Scleractinia</taxon>
        <taxon>Caryophylliina</taxon>
        <taxon>Caryophylliidae</taxon>
        <taxon>Desmophyllum</taxon>
    </lineage>
</organism>
<dbReference type="GO" id="GO:0031175">
    <property type="term" value="P:neuron projection development"/>
    <property type="evidence" value="ECO:0007669"/>
    <property type="project" value="TreeGrafter"/>
</dbReference>
<dbReference type="SUPFAM" id="SSF47954">
    <property type="entry name" value="Cyclin-like"/>
    <property type="match status" value="2"/>
</dbReference>
<dbReference type="Pfam" id="PF01858">
    <property type="entry name" value="RB_A"/>
    <property type="match status" value="1"/>
</dbReference>
<dbReference type="EMBL" id="MU826385">
    <property type="protein sequence ID" value="KAJ7376993.1"/>
    <property type="molecule type" value="Genomic_DNA"/>
</dbReference>
<feature type="domain" description="Retinoblastoma-associated protein A-box" evidence="1">
    <location>
        <begin position="1"/>
        <end position="110"/>
    </location>
</feature>
<dbReference type="InterPro" id="IPR002720">
    <property type="entry name" value="RB_A"/>
</dbReference>
<keyword evidence="3" id="KW-1185">Reference proteome</keyword>
<comment type="caution">
    <text evidence="2">The sequence shown here is derived from an EMBL/GenBank/DDBJ whole genome shotgun (WGS) entry which is preliminary data.</text>
</comment>
<dbReference type="AlphaFoldDB" id="A0A9X0CWJ5"/>
<accession>A0A9X0CWJ5</accession>
<proteinExistence type="predicted"/>
<dbReference type="GO" id="GO:0035189">
    <property type="term" value="C:Rb-E2F complex"/>
    <property type="evidence" value="ECO:0007669"/>
    <property type="project" value="TreeGrafter"/>
</dbReference>
<dbReference type="Proteomes" id="UP001163046">
    <property type="component" value="Unassembled WGS sequence"/>
</dbReference>
<dbReference type="GO" id="GO:2000134">
    <property type="term" value="P:negative regulation of G1/S transition of mitotic cell cycle"/>
    <property type="evidence" value="ECO:0007669"/>
    <property type="project" value="TreeGrafter"/>
</dbReference>
<dbReference type="InterPro" id="IPR036915">
    <property type="entry name" value="Cyclin-like_sf"/>
</dbReference>
<dbReference type="GO" id="GO:0000785">
    <property type="term" value="C:chromatin"/>
    <property type="evidence" value="ECO:0007669"/>
    <property type="project" value="TreeGrafter"/>
</dbReference>
<dbReference type="GO" id="GO:0000977">
    <property type="term" value="F:RNA polymerase II transcription regulatory region sequence-specific DNA binding"/>
    <property type="evidence" value="ECO:0007669"/>
    <property type="project" value="TreeGrafter"/>
</dbReference>
<dbReference type="Gene3D" id="1.10.472.10">
    <property type="entry name" value="Cyclin-like"/>
    <property type="match status" value="2"/>
</dbReference>
<dbReference type="GO" id="GO:0006357">
    <property type="term" value="P:regulation of transcription by RNA polymerase II"/>
    <property type="evidence" value="ECO:0007669"/>
    <property type="project" value="InterPro"/>
</dbReference>
<dbReference type="GO" id="GO:0048667">
    <property type="term" value="P:cell morphogenesis involved in neuron differentiation"/>
    <property type="evidence" value="ECO:0007669"/>
    <property type="project" value="TreeGrafter"/>
</dbReference>
<dbReference type="Pfam" id="PF01857">
    <property type="entry name" value="RB_B"/>
    <property type="match status" value="1"/>
</dbReference>